<proteinExistence type="predicted"/>
<dbReference type="SUPFAM" id="SSF81321">
    <property type="entry name" value="Family A G protein-coupled receptor-like"/>
    <property type="match status" value="1"/>
</dbReference>
<dbReference type="InterPro" id="IPR017452">
    <property type="entry name" value="GPCR_Rhodpsn_7TM"/>
</dbReference>
<dbReference type="GO" id="GO:0007186">
    <property type="term" value="P:G protein-coupled receptor signaling pathway"/>
    <property type="evidence" value="ECO:0000318"/>
    <property type="project" value="GO_Central"/>
</dbReference>
<dbReference type="PANTHER" id="PTHR24246:SF27">
    <property type="entry name" value="ADENOSINE RECEPTOR, ISOFORM A"/>
    <property type="match status" value="1"/>
</dbReference>
<evidence type="ECO:0000256" key="1">
    <source>
        <dbReference type="ARBA" id="ARBA00004651"/>
    </source>
</evidence>
<evidence type="ECO:0000256" key="2">
    <source>
        <dbReference type="ARBA" id="ARBA00022475"/>
    </source>
</evidence>
<keyword evidence="3 10" id="KW-0812">Transmembrane</keyword>
<dbReference type="GO" id="GO:0005886">
    <property type="term" value="C:plasma membrane"/>
    <property type="evidence" value="ECO:0000318"/>
    <property type="project" value="GO_Central"/>
</dbReference>
<dbReference type="AlphaFoldDB" id="A7RM75"/>
<dbReference type="PhylomeDB" id="A7RM75"/>
<feature type="transmembrane region" description="Helical" evidence="10">
    <location>
        <begin position="95"/>
        <end position="117"/>
    </location>
</feature>
<evidence type="ECO:0000313" key="12">
    <source>
        <dbReference type="EMBL" id="EDO47456.1"/>
    </source>
</evidence>
<dbReference type="GO" id="GO:0001609">
    <property type="term" value="F:G protein-coupled adenosine receptor activity"/>
    <property type="evidence" value="ECO:0000318"/>
    <property type="project" value="GO_Central"/>
</dbReference>
<dbReference type="InterPro" id="IPR000276">
    <property type="entry name" value="GPCR_Rhodpsn"/>
</dbReference>
<organism evidence="12 13">
    <name type="scientific">Nematostella vectensis</name>
    <name type="common">Starlet sea anemone</name>
    <dbReference type="NCBI Taxonomy" id="45351"/>
    <lineage>
        <taxon>Eukaryota</taxon>
        <taxon>Metazoa</taxon>
        <taxon>Cnidaria</taxon>
        <taxon>Anthozoa</taxon>
        <taxon>Hexacorallia</taxon>
        <taxon>Actiniaria</taxon>
        <taxon>Edwardsiidae</taxon>
        <taxon>Nematostella</taxon>
    </lineage>
</organism>
<sequence>MYATVWPLRHRNTDPRMYTVFISITWVTGFVFALLAYLDYPLSIQIVMPLGVVSFLILVASYAIIFIKVKRQHQLHNQSDLQRTIQKERELAKTLLLVTVTSMATWLPLIAAGFVIVASGSLGYIEQGLAFSFCGLNSLCNPVIYFFRMREYRKAVKQLVCKCSRDTRVRPAMGNMAVNVRD</sequence>
<feature type="domain" description="G-protein coupled receptors family 1 profile" evidence="11">
    <location>
        <begin position="1"/>
        <end position="145"/>
    </location>
</feature>
<evidence type="ECO:0000256" key="8">
    <source>
        <dbReference type="ARBA" id="ARBA00023180"/>
    </source>
</evidence>
<evidence type="ECO:0000256" key="3">
    <source>
        <dbReference type="ARBA" id="ARBA00022692"/>
    </source>
</evidence>
<keyword evidence="6 10" id="KW-0472">Membrane</keyword>
<keyword evidence="4 10" id="KW-1133">Transmembrane helix</keyword>
<keyword evidence="5" id="KW-0297">G-protein coupled receptor</keyword>
<name>A7RM75_NEMVE</name>
<keyword evidence="13" id="KW-1185">Reference proteome</keyword>
<evidence type="ECO:0000256" key="4">
    <source>
        <dbReference type="ARBA" id="ARBA00022989"/>
    </source>
</evidence>
<comment type="subcellular location">
    <subcellularLocation>
        <location evidence="1">Cell membrane</location>
        <topology evidence="1">Multi-pass membrane protein</topology>
    </subcellularLocation>
</comment>
<dbReference type="PROSITE" id="PS50262">
    <property type="entry name" value="G_PROTEIN_RECEP_F1_2"/>
    <property type="match status" value="1"/>
</dbReference>
<dbReference type="Pfam" id="PF00001">
    <property type="entry name" value="7tm_1"/>
    <property type="match status" value="1"/>
</dbReference>
<accession>A7RM75</accession>
<reference evidence="12 13" key="1">
    <citation type="journal article" date="2007" name="Science">
        <title>Sea anemone genome reveals ancestral eumetazoan gene repertoire and genomic organization.</title>
        <authorList>
            <person name="Putnam N.H."/>
            <person name="Srivastava M."/>
            <person name="Hellsten U."/>
            <person name="Dirks B."/>
            <person name="Chapman J."/>
            <person name="Salamov A."/>
            <person name="Terry A."/>
            <person name="Shapiro H."/>
            <person name="Lindquist E."/>
            <person name="Kapitonov V.V."/>
            <person name="Jurka J."/>
            <person name="Genikhovich G."/>
            <person name="Grigoriev I.V."/>
            <person name="Lucas S.M."/>
            <person name="Steele R.E."/>
            <person name="Finnerty J.R."/>
            <person name="Technau U."/>
            <person name="Martindale M.Q."/>
            <person name="Rokhsar D.S."/>
        </authorList>
    </citation>
    <scope>NUCLEOTIDE SEQUENCE [LARGE SCALE GENOMIC DNA]</scope>
    <source>
        <strain evidence="13">CH2 X CH6</strain>
    </source>
</reference>
<dbReference type="HOGENOM" id="CLU_106449_0_0_1"/>
<keyword evidence="9" id="KW-0807">Transducer</keyword>
<evidence type="ECO:0000313" key="13">
    <source>
        <dbReference type="Proteomes" id="UP000001593"/>
    </source>
</evidence>
<evidence type="ECO:0000256" key="10">
    <source>
        <dbReference type="SAM" id="Phobius"/>
    </source>
</evidence>
<feature type="transmembrane region" description="Helical" evidence="10">
    <location>
        <begin position="44"/>
        <end position="67"/>
    </location>
</feature>
<dbReference type="STRING" id="45351.A7RM75"/>
<dbReference type="EMBL" id="DS469519">
    <property type="protein sequence ID" value="EDO47456.1"/>
    <property type="molecule type" value="Genomic_DNA"/>
</dbReference>
<dbReference type="KEGG" id="nve:5519638"/>
<evidence type="ECO:0000256" key="9">
    <source>
        <dbReference type="ARBA" id="ARBA00023224"/>
    </source>
</evidence>
<dbReference type="OrthoDB" id="5954262at2759"/>
<dbReference type="CDD" id="cd00637">
    <property type="entry name" value="7tm_classA_rhodopsin-like"/>
    <property type="match status" value="1"/>
</dbReference>
<dbReference type="Proteomes" id="UP000001593">
    <property type="component" value="Unassembled WGS sequence"/>
</dbReference>
<feature type="transmembrane region" description="Helical" evidence="10">
    <location>
        <begin position="18"/>
        <end position="38"/>
    </location>
</feature>
<gene>
    <name evidence="12" type="ORF">NEMVEDRAFT_v1g199170</name>
</gene>
<evidence type="ECO:0000256" key="5">
    <source>
        <dbReference type="ARBA" id="ARBA00023040"/>
    </source>
</evidence>
<feature type="transmembrane region" description="Helical" evidence="10">
    <location>
        <begin position="129"/>
        <end position="147"/>
    </location>
</feature>
<dbReference type="Gene3D" id="1.20.1070.10">
    <property type="entry name" value="Rhodopsin 7-helix transmembrane proteins"/>
    <property type="match status" value="1"/>
</dbReference>
<evidence type="ECO:0000256" key="6">
    <source>
        <dbReference type="ARBA" id="ARBA00023136"/>
    </source>
</evidence>
<dbReference type="PANTHER" id="PTHR24246">
    <property type="entry name" value="OLFACTORY RECEPTOR AND ADENOSINE RECEPTOR"/>
    <property type="match status" value="1"/>
</dbReference>
<evidence type="ECO:0000259" key="11">
    <source>
        <dbReference type="PROSITE" id="PS50262"/>
    </source>
</evidence>
<evidence type="ECO:0000256" key="7">
    <source>
        <dbReference type="ARBA" id="ARBA00023170"/>
    </source>
</evidence>
<dbReference type="InParanoid" id="A7RM75"/>
<keyword evidence="8" id="KW-0325">Glycoprotein</keyword>
<protein>
    <recommendedName>
        <fullName evidence="11">G-protein coupled receptors family 1 profile domain-containing protein</fullName>
    </recommendedName>
</protein>
<keyword evidence="7" id="KW-0675">Receptor</keyword>
<keyword evidence="2" id="KW-1003">Cell membrane</keyword>